<evidence type="ECO:0000313" key="2">
    <source>
        <dbReference type="Proteomes" id="UP000769528"/>
    </source>
</evidence>
<dbReference type="SUPFAM" id="SSF52833">
    <property type="entry name" value="Thioredoxin-like"/>
    <property type="match status" value="1"/>
</dbReference>
<accession>A0A9P8PZ93</accession>
<dbReference type="EMBL" id="JAEUBF010000026">
    <property type="protein sequence ID" value="KAH3680917.1"/>
    <property type="molecule type" value="Genomic_DNA"/>
</dbReference>
<evidence type="ECO:0008006" key="3">
    <source>
        <dbReference type="Google" id="ProtNLM"/>
    </source>
</evidence>
<keyword evidence="2" id="KW-1185">Reference proteome</keyword>
<organism evidence="1 2">
    <name type="scientific">Wickerhamomyces mucosus</name>
    <dbReference type="NCBI Taxonomy" id="1378264"/>
    <lineage>
        <taxon>Eukaryota</taxon>
        <taxon>Fungi</taxon>
        <taxon>Dikarya</taxon>
        <taxon>Ascomycota</taxon>
        <taxon>Saccharomycotina</taxon>
        <taxon>Saccharomycetes</taxon>
        <taxon>Phaffomycetales</taxon>
        <taxon>Wickerhamomycetaceae</taxon>
        <taxon>Wickerhamomyces</taxon>
    </lineage>
</organism>
<dbReference type="InterPro" id="IPR036249">
    <property type="entry name" value="Thioredoxin-like_sf"/>
</dbReference>
<comment type="caution">
    <text evidence="1">The sequence shown here is derived from an EMBL/GenBank/DDBJ whole genome shotgun (WGS) entry which is preliminary data.</text>
</comment>
<dbReference type="Proteomes" id="UP000769528">
    <property type="component" value="Unassembled WGS sequence"/>
</dbReference>
<gene>
    <name evidence="1" type="ORF">WICMUC_000060</name>
</gene>
<name>A0A9P8PZ93_9ASCO</name>
<reference evidence="1" key="2">
    <citation type="submission" date="2021-01" db="EMBL/GenBank/DDBJ databases">
        <authorList>
            <person name="Schikora-Tamarit M.A."/>
        </authorList>
    </citation>
    <scope>NUCLEOTIDE SEQUENCE</scope>
    <source>
        <strain evidence="1">CBS6341</strain>
    </source>
</reference>
<evidence type="ECO:0000313" key="1">
    <source>
        <dbReference type="EMBL" id="KAH3680917.1"/>
    </source>
</evidence>
<sequence length="269" mass="31323">MSEKLIVYNISSKVDTWSGSIAKVKYLLDANQVSYETVWVPFSKIGETLKARGVQPNIEPPYYTLPAITIGELTIFNSNKIIDYFINNQNDLIAKGILKKEFKAYNELVTPDFFNYFESYLWNNESLKTLIHKIIIPNEVYLLNDEDVNAFINSPLLKNLNLDEIRKEPKDYNKIWGDAIKFLNYGLQTQFDFPGLKRDKFLTGDFVYGDELSWVDILFYTNFDHYKELASANIEESQVPENGLIESQWIKSWIQRIDKLIGVSNKRLE</sequence>
<reference evidence="1" key="1">
    <citation type="journal article" date="2021" name="Open Biol.">
        <title>Shared evolutionary footprints suggest mitochondrial oxidative damage underlies multiple complex I losses in fungi.</title>
        <authorList>
            <person name="Schikora-Tamarit M.A."/>
            <person name="Marcet-Houben M."/>
            <person name="Nosek J."/>
            <person name="Gabaldon T."/>
        </authorList>
    </citation>
    <scope>NUCLEOTIDE SEQUENCE</scope>
    <source>
        <strain evidence="1">CBS6341</strain>
    </source>
</reference>
<dbReference type="AlphaFoldDB" id="A0A9P8PZ93"/>
<dbReference type="OrthoDB" id="4951845at2759"/>
<dbReference type="Gene3D" id="3.40.30.10">
    <property type="entry name" value="Glutaredoxin"/>
    <property type="match status" value="1"/>
</dbReference>
<protein>
    <recommendedName>
        <fullName evidence="3">GST N-terminal domain-containing protein</fullName>
    </recommendedName>
</protein>
<proteinExistence type="predicted"/>